<evidence type="ECO:0000256" key="10">
    <source>
        <dbReference type="ARBA" id="ARBA00023002"/>
    </source>
</evidence>
<reference evidence="15" key="1">
    <citation type="submission" date="2021-02" db="EMBL/GenBank/DDBJ databases">
        <authorList>
            <person name="Nowell W R."/>
        </authorList>
    </citation>
    <scope>NUCLEOTIDE SEQUENCE</scope>
</reference>
<feature type="transmembrane region" description="Helical" evidence="13">
    <location>
        <begin position="111"/>
        <end position="130"/>
    </location>
</feature>
<keyword evidence="6" id="KW-0256">Endoplasmic reticulum</keyword>
<dbReference type="AlphaFoldDB" id="A0A813VCK6"/>
<name>A0A813VCK6_9BILA</name>
<comment type="subcellular location">
    <subcellularLocation>
        <location evidence="1">Endoplasmic reticulum membrane</location>
        <topology evidence="1">Multi-pass membrane protein</topology>
    </subcellularLocation>
    <subcellularLocation>
        <location evidence="2">Microsome membrane</location>
    </subcellularLocation>
</comment>
<feature type="transmembrane region" description="Helical" evidence="13">
    <location>
        <begin position="12"/>
        <end position="34"/>
    </location>
</feature>
<dbReference type="GO" id="GO:0030154">
    <property type="term" value="P:cell differentiation"/>
    <property type="evidence" value="ECO:0007669"/>
    <property type="project" value="UniProtKB-KW"/>
</dbReference>
<sequence>MLEYILNDHIFVSYTCPYLWFIGAAFVLFLEVILDIKAPYGRYNTTNSGIPVRLAWFIQELPSFVIPCYILYNNWSSISITKLIIISFFLIHYFQRVFIYPMLIRGGKHSSYLTTILAFIFCSLNAYSIAEELIVYHIYPNNYLFSLRFLIGTILFFTGFILNLQSDAILRNLRKDNSQRDYQIPRGGLFEYVSGANFLAESIEWTGYAICAGTLPAIAFSVFTWANTAFGRGIHHHKFYLEKFRDEYPKNRKAIIPFIL</sequence>
<protein>
    <recommendedName>
        <fullName evidence="14">3-oxo-5-alpha-steroid 4-dehydrogenase C-terminal domain-containing protein</fullName>
    </recommendedName>
</protein>
<comment type="caution">
    <text evidence="15">The sequence shown here is derived from an EMBL/GenBank/DDBJ whole genome shotgun (WGS) entry which is preliminary data.</text>
</comment>
<keyword evidence="7" id="KW-0492">Microsome</keyword>
<evidence type="ECO:0000256" key="12">
    <source>
        <dbReference type="ARBA" id="ARBA00023136"/>
    </source>
</evidence>
<evidence type="ECO:0000313" key="16">
    <source>
        <dbReference type="EMBL" id="CAF3574105.1"/>
    </source>
</evidence>
<keyword evidence="8" id="KW-0521">NADP</keyword>
<gene>
    <name evidence="16" type="ORF">OKA104_LOCUS5255</name>
    <name evidence="15" type="ORF">VCS650_LOCUS5845</name>
</gene>
<evidence type="ECO:0000313" key="17">
    <source>
        <dbReference type="Proteomes" id="UP000663891"/>
    </source>
</evidence>
<evidence type="ECO:0000256" key="9">
    <source>
        <dbReference type="ARBA" id="ARBA00022989"/>
    </source>
</evidence>
<feature type="transmembrane region" description="Helical" evidence="13">
    <location>
        <begin position="78"/>
        <end position="99"/>
    </location>
</feature>
<keyword evidence="10" id="KW-0560">Oxidoreductase</keyword>
<dbReference type="InterPro" id="IPR039357">
    <property type="entry name" value="SRD5A/TECR"/>
</dbReference>
<dbReference type="EMBL" id="CAJNON010000035">
    <property type="protein sequence ID" value="CAF0835565.1"/>
    <property type="molecule type" value="Genomic_DNA"/>
</dbReference>
<keyword evidence="12 13" id="KW-0472">Membrane</keyword>
<keyword evidence="5" id="KW-0221">Differentiation</keyword>
<dbReference type="Pfam" id="PF02544">
    <property type="entry name" value="Steroid_dh"/>
    <property type="match status" value="1"/>
</dbReference>
<dbReference type="EMBL" id="CAJOAY010000181">
    <property type="protein sequence ID" value="CAF3574105.1"/>
    <property type="molecule type" value="Genomic_DNA"/>
</dbReference>
<keyword evidence="9 13" id="KW-1133">Transmembrane helix</keyword>
<evidence type="ECO:0000256" key="6">
    <source>
        <dbReference type="ARBA" id="ARBA00022824"/>
    </source>
</evidence>
<dbReference type="GO" id="GO:0006694">
    <property type="term" value="P:steroid biosynthetic process"/>
    <property type="evidence" value="ECO:0007669"/>
    <property type="project" value="TreeGrafter"/>
</dbReference>
<dbReference type="PANTHER" id="PTHR10556:SF57">
    <property type="entry name" value="3-OXO-5-ALPHA-STEROID 4-DEHYDROGENASE 1"/>
    <property type="match status" value="1"/>
</dbReference>
<feature type="transmembrane region" description="Helical" evidence="13">
    <location>
        <begin position="142"/>
        <end position="164"/>
    </location>
</feature>
<dbReference type="Proteomes" id="UP000663891">
    <property type="component" value="Unassembled WGS sequence"/>
</dbReference>
<dbReference type="PANTHER" id="PTHR10556">
    <property type="entry name" value="3-OXO-5-ALPHA-STEROID 4-DEHYDROGENASE"/>
    <property type="match status" value="1"/>
</dbReference>
<keyword evidence="4 13" id="KW-0812">Transmembrane</keyword>
<evidence type="ECO:0000256" key="2">
    <source>
        <dbReference type="ARBA" id="ARBA00004524"/>
    </source>
</evidence>
<dbReference type="InterPro" id="IPR001104">
    <property type="entry name" value="3-oxo-5_a-steroid_4-DH_C"/>
</dbReference>
<proteinExistence type="inferred from homology"/>
<dbReference type="OrthoDB" id="5788137at2759"/>
<dbReference type="Proteomes" id="UP000663881">
    <property type="component" value="Unassembled WGS sequence"/>
</dbReference>
<dbReference type="GO" id="GO:0003865">
    <property type="term" value="F:3-oxo-5-alpha-steroid 4-dehydrogenase activity"/>
    <property type="evidence" value="ECO:0007669"/>
    <property type="project" value="TreeGrafter"/>
</dbReference>
<evidence type="ECO:0000256" key="4">
    <source>
        <dbReference type="ARBA" id="ARBA00022692"/>
    </source>
</evidence>
<organism evidence="15 17">
    <name type="scientific">Adineta steineri</name>
    <dbReference type="NCBI Taxonomy" id="433720"/>
    <lineage>
        <taxon>Eukaryota</taxon>
        <taxon>Metazoa</taxon>
        <taxon>Spiralia</taxon>
        <taxon>Gnathifera</taxon>
        <taxon>Rotifera</taxon>
        <taxon>Eurotatoria</taxon>
        <taxon>Bdelloidea</taxon>
        <taxon>Adinetida</taxon>
        <taxon>Adinetidae</taxon>
        <taxon>Adineta</taxon>
    </lineage>
</organism>
<feature type="transmembrane region" description="Helical" evidence="13">
    <location>
        <begin position="54"/>
        <end position="72"/>
    </location>
</feature>
<evidence type="ECO:0000256" key="3">
    <source>
        <dbReference type="ARBA" id="ARBA00007742"/>
    </source>
</evidence>
<accession>A0A813VCK6</accession>
<dbReference type="PROSITE" id="PS50244">
    <property type="entry name" value="S5A_REDUCTASE"/>
    <property type="match status" value="1"/>
</dbReference>
<evidence type="ECO:0000256" key="1">
    <source>
        <dbReference type="ARBA" id="ARBA00004477"/>
    </source>
</evidence>
<keyword evidence="11" id="KW-0443">Lipid metabolism</keyword>
<evidence type="ECO:0000256" key="11">
    <source>
        <dbReference type="ARBA" id="ARBA00023098"/>
    </source>
</evidence>
<dbReference type="GO" id="GO:0005789">
    <property type="term" value="C:endoplasmic reticulum membrane"/>
    <property type="evidence" value="ECO:0007669"/>
    <property type="project" value="UniProtKB-SubCell"/>
</dbReference>
<evidence type="ECO:0000256" key="5">
    <source>
        <dbReference type="ARBA" id="ARBA00022782"/>
    </source>
</evidence>
<dbReference type="FunFam" id="1.20.120.1630:FF:000014">
    <property type="entry name" value="Steroid 5-alpha reductase, putative"/>
    <property type="match status" value="1"/>
</dbReference>
<evidence type="ECO:0000256" key="8">
    <source>
        <dbReference type="ARBA" id="ARBA00022857"/>
    </source>
</evidence>
<evidence type="ECO:0000259" key="14">
    <source>
        <dbReference type="Pfam" id="PF02544"/>
    </source>
</evidence>
<evidence type="ECO:0000256" key="13">
    <source>
        <dbReference type="SAM" id="Phobius"/>
    </source>
</evidence>
<comment type="similarity">
    <text evidence="3">Belongs to the steroid 5-alpha reductase family.</text>
</comment>
<evidence type="ECO:0000256" key="7">
    <source>
        <dbReference type="ARBA" id="ARBA00022848"/>
    </source>
</evidence>
<feature type="domain" description="3-oxo-5-alpha-steroid 4-dehydrogenase C-terminal" evidence="14">
    <location>
        <begin position="111"/>
        <end position="260"/>
    </location>
</feature>
<evidence type="ECO:0000313" key="15">
    <source>
        <dbReference type="EMBL" id="CAF0835565.1"/>
    </source>
</evidence>
<dbReference type="Gene3D" id="1.20.120.1630">
    <property type="match status" value="1"/>
</dbReference>